<organism evidence="19 20">
    <name type="scientific">Hermanssonia centrifuga</name>
    <dbReference type="NCBI Taxonomy" id="98765"/>
    <lineage>
        <taxon>Eukaryota</taxon>
        <taxon>Fungi</taxon>
        <taxon>Dikarya</taxon>
        <taxon>Basidiomycota</taxon>
        <taxon>Agaricomycotina</taxon>
        <taxon>Agaricomycetes</taxon>
        <taxon>Polyporales</taxon>
        <taxon>Meruliaceae</taxon>
        <taxon>Hermanssonia</taxon>
    </lineage>
</organism>
<comment type="subcellular location">
    <subcellularLocation>
        <location evidence="1">Nucleus</location>
        <location evidence="1">Nucleolus</location>
    </subcellularLocation>
</comment>
<feature type="domain" description="DEAD-box RNA helicase Q" evidence="18">
    <location>
        <begin position="22"/>
        <end position="50"/>
    </location>
</feature>
<keyword evidence="2" id="KW-0690">Ribosome biogenesis</keyword>
<dbReference type="GO" id="GO:0006364">
    <property type="term" value="P:rRNA processing"/>
    <property type="evidence" value="ECO:0007669"/>
    <property type="project" value="UniProtKB-KW"/>
</dbReference>
<protein>
    <recommendedName>
        <fullName evidence="14">ATP-dependent RNA helicase</fullName>
        <ecNumber evidence="14">3.6.4.13</ecNumber>
    </recommendedName>
</protein>
<dbReference type="Gene3D" id="3.40.50.300">
    <property type="entry name" value="P-loop containing nucleotide triphosphate hydrolases"/>
    <property type="match status" value="2"/>
</dbReference>
<comment type="function">
    <text evidence="9">ATP-dependent RNA helicase involved in 40S ribosomal subunit biogenesis. Required for the processing and cleavage of 35S pre-rRNA at sites A0, A1, and A2, leading to mature 18S rRNA.</text>
</comment>
<evidence type="ECO:0000256" key="15">
    <source>
        <dbReference type="SAM" id="MobiDB-lite"/>
    </source>
</evidence>
<keyword evidence="6 13" id="KW-0347">Helicase</keyword>
<evidence type="ECO:0000256" key="2">
    <source>
        <dbReference type="ARBA" id="ARBA00022517"/>
    </source>
</evidence>
<evidence type="ECO:0000256" key="6">
    <source>
        <dbReference type="ARBA" id="ARBA00022806"/>
    </source>
</evidence>
<evidence type="ECO:0000256" key="9">
    <source>
        <dbReference type="ARBA" id="ARBA00024310"/>
    </source>
</evidence>
<comment type="similarity">
    <text evidence="10">Belongs to the DEAD box helicase family. DDX18/HAS1 subfamily.</text>
</comment>
<evidence type="ECO:0000313" key="20">
    <source>
        <dbReference type="Proteomes" id="UP000186601"/>
    </source>
</evidence>
<evidence type="ECO:0000259" key="18">
    <source>
        <dbReference type="PROSITE" id="PS51195"/>
    </source>
</evidence>
<dbReference type="PROSITE" id="PS51194">
    <property type="entry name" value="HELICASE_CTER"/>
    <property type="match status" value="1"/>
</dbReference>
<dbReference type="PROSITE" id="PS51192">
    <property type="entry name" value="HELICASE_ATP_BIND_1"/>
    <property type="match status" value="1"/>
</dbReference>
<evidence type="ECO:0000259" key="16">
    <source>
        <dbReference type="PROSITE" id="PS51192"/>
    </source>
</evidence>
<dbReference type="EMBL" id="MLYV02001289">
    <property type="protein sequence ID" value="PSR71308.1"/>
    <property type="molecule type" value="Genomic_DNA"/>
</dbReference>
<comment type="catalytic activity">
    <reaction evidence="11 14">
        <text>ATP + H2O = ADP + phosphate + H(+)</text>
        <dbReference type="Rhea" id="RHEA:13065"/>
        <dbReference type="ChEBI" id="CHEBI:15377"/>
        <dbReference type="ChEBI" id="CHEBI:15378"/>
        <dbReference type="ChEBI" id="CHEBI:30616"/>
        <dbReference type="ChEBI" id="CHEBI:43474"/>
        <dbReference type="ChEBI" id="CHEBI:456216"/>
        <dbReference type="EC" id="3.6.4.13"/>
    </reaction>
</comment>
<keyword evidence="7 13" id="KW-0067">ATP-binding</keyword>
<keyword evidence="8 14" id="KW-0694">RNA-binding</keyword>
<gene>
    <name evidence="19" type="ORF">PHLCEN_2v12822</name>
</gene>
<dbReference type="Proteomes" id="UP000186601">
    <property type="component" value="Unassembled WGS sequence"/>
</dbReference>
<evidence type="ECO:0000256" key="8">
    <source>
        <dbReference type="ARBA" id="ARBA00022884"/>
    </source>
</evidence>
<feature type="compositionally biased region" description="Acidic residues" evidence="15">
    <location>
        <begin position="500"/>
        <end position="510"/>
    </location>
</feature>
<dbReference type="EC" id="3.6.4.13" evidence="14"/>
<dbReference type="GO" id="GO:0003723">
    <property type="term" value="F:RNA binding"/>
    <property type="evidence" value="ECO:0007669"/>
    <property type="project" value="UniProtKB-UniRule"/>
</dbReference>
<dbReference type="GO" id="GO:0003724">
    <property type="term" value="F:RNA helicase activity"/>
    <property type="evidence" value="ECO:0007669"/>
    <property type="project" value="UniProtKB-EC"/>
</dbReference>
<dbReference type="OrthoDB" id="10259640at2759"/>
<dbReference type="STRING" id="98765.A0A2R6NGC8"/>
<evidence type="ECO:0000313" key="19">
    <source>
        <dbReference type="EMBL" id="PSR71308.1"/>
    </source>
</evidence>
<dbReference type="InterPro" id="IPR014001">
    <property type="entry name" value="Helicase_ATP-bd"/>
</dbReference>
<comment type="function">
    <text evidence="14">RNA helicase.</text>
</comment>
<sequence>MASEDDITVPTPVPNESEPGRKPFSELELSEPTTRALDDMGFKTMTAIQEKAIPPLLTGKDVLGAARTGSGKTLAFLIPAIELLHRMKFKPRNGTGIIIVSPTRELALQIFGVAKELMVHHSQTFGIIMGGANRRAEVDKLQKGVNLLVATPGRLLDHLESTKGFIFRNLKCLVIDEADRILEVGFEEQMKKIISILPNEDRQSMLFSATQTTKVTDLARMSLRPGPLYIDVDKTETTSTVTTLSQGYVVCPSDRRFLLLFTFLKKHMKKKIVVFFSSCNSVKYHGELLNYIDVPVLDLHGKQKQQKRTNTFFEFCNADSGILLCTDVAARGLDIPRVDWIIQYDPPDDPRDYIHRVGRTARAGKVGKSLMFLLPTELGFLRFLKEAKVPLNEFSFPSDKIANVQTQLEKLLQKNYFLHQSARDGYRSYLQAYASYSLKKIFDVNQLDLAKVGRSFGFAVPPRVNVSIGGGSGGTGRPGKRHRDEDGDDNEHWEEIDAVDKDEDALEEEEGLRRNTRRNNPNRRQETLGRKAVEKDIYKKGLERKKMKSEGAQWSR</sequence>
<dbReference type="Pfam" id="PF00270">
    <property type="entry name" value="DEAD"/>
    <property type="match status" value="1"/>
</dbReference>
<dbReference type="SMART" id="SM01178">
    <property type="entry name" value="DUF4217"/>
    <property type="match status" value="1"/>
</dbReference>
<dbReference type="InterPro" id="IPR014014">
    <property type="entry name" value="RNA_helicase_DEAD_Q_motif"/>
</dbReference>
<dbReference type="GO" id="GO:0005524">
    <property type="term" value="F:ATP binding"/>
    <property type="evidence" value="ECO:0007669"/>
    <property type="project" value="UniProtKB-UniRule"/>
</dbReference>
<evidence type="ECO:0000256" key="4">
    <source>
        <dbReference type="ARBA" id="ARBA00022741"/>
    </source>
</evidence>
<dbReference type="SUPFAM" id="SSF52540">
    <property type="entry name" value="P-loop containing nucleoside triphosphate hydrolases"/>
    <property type="match status" value="2"/>
</dbReference>
<dbReference type="AlphaFoldDB" id="A0A2R6NGC8"/>
<dbReference type="InterPro" id="IPR044773">
    <property type="entry name" value="DDX18/Has1_DEADc"/>
</dbReference>
<dbReference type="InterPro" id="IPR011545">
    <property type="entry name" value="DEAD/DEAH_box_helicase_dom"/>
</dbReference>
<evidence type="ECO:0000259" key="17">
    <source>
        <dbReference type="PROSITE" id="PS51194"/>
    </source>
</evidence>
<dbReference type="PANTHER" id="PTHR24031">
    <property type="entry name" value="RNA HELICASE"/>
    <property type="match status" value="1"/>
</dbReference>
<dbReference type="InterPro" id="IPR027417">
    <property type="entry name" value="P-loop_NTPase"/>
</dbReference>
<dbReference type="InterPro" id="IPR001650">
    <property type="entry name" value="Helicase_C-like"/>
</dbReference>
<evidence type="ECO:0000256" key="14">
    <source>
        <dbReference type="RuleBase" id="RU365068"/>
    </source>
</evidence>
<evidence type="ECO:0000256" key="7">
    <source>
        <dbReference type="ARBA" id="ARBA00022840"/>
    </source>
</evidence>
<dbReference type="PROSITE" id="PS00039">
    <property type="entry name" value="DEAD_ATP_HELICASE"/>
    <property type="match status" value="1"/>
</dbReference>
<dbReference type="InterPro" id="IPR000629">
    <property type="entry name" value="RNA-helicase_DEAD-box_CS"/>
</dbReference>
<keyword evidence="20" id="KW-1185">Reference proteome</keyword>
<evidence type="ECO:0000256" key="3">
    <source>
        <dbReference type="ARBA" id="ARBA00022552"/>
    </source>
</evidence>
<dbReference type="GO" id="GO:0005730">
    <property type="term" value="C:nucleolus"/>
    <property type="evidence" value="ECO:0007669"/>
    <property type="project" value="UniProtKB-SubCell"/>
</dbReference>
<dbReference type="CDD" id="cd18787">
    <property type="entry name" value="SF2_C_DEAD"/>
    <property type="match status" value="1"/>
</dbReference>
<name>A0A2R6NGC8_9APHY</name>
<dbReference type="GO" id="GO:0016887">
    <property type="term" value="F:ATP hydrolysis activity"/>
    <property type="evidence" value="ECO:0007669"/>
    <property type="project" value="RHEA"/>
</dbReference>
<reference evidence="19 20" key="1">
    <citation type="submission" date="2018-02" db="EMBL/GenBank/DDBJ databases">
        <title>Genome sequence of the basidiomycete white-rot fungus Phlebia centrifuga.</title>
        <authorList>
            <person name="Granchi Z."/>
            <person name="Peng M."/>
            <person name="de Vries R.P."/>
            <person name="Hilden K."/>
            <person name="Makela M.R."/>
            <person name="Grigoriev I."/>
            <person name="Riley R."/>
        </authorList>
    </citation>
    <scope>NUCLEOTIDE SEQUENCE [LARGE SCALE GENOMIC DNA]</scope>
    <source>
        <strain evidence="19 20">FBCC195</strain>
    </source>
</reference>
<feature type="region of interest" description="Disordered" evidence="15">
    <location>
        <begin position="467"/>
        <end position="556"/>
    </location>
</feature>
<dbReference type="Pfam" id="PF00271">
    <property type="entry name" value="Helicase_C"/>
    <property type="match status" value="1"/>
</dbReference>
<evidence type="ECO:0000256" key="1">
    <source>
        <dbReference type="ARBA" id="ARBA00004604"/>
    </source>
</evidence>
<dbReference type="CDD" id="cd17942">
    <property type="entry name" value="DEADc_DDX18"/>
    <property type="match status" value="1"/>
</dbReference>
<feature type="domain" description="Helicase ATP-binding" evidence="16">
    <location>
        <begin position="53"/>
        <end position="229"/>
    </location>
</feature>
<evidence type="ECO:0000256" key="10">
    <source>
        <dbReference type="ARBA" id="ARBA00024357"/>
    </source>
</evidence>
<keyword evidence="5 13" id="KW-0378">Hydrolase</keyword>
<accession>A0A2R6NGC8</accession>
<evidence type="ECO:0000256" key="12">
    <source>
        <dbReference type="PROSITE-ProRule" id="PRU00552"/>
    </source>
</evidence>
<dbReference type="FunFam" id="3.40.50.300:FF:000379">
    <property type="entry name" value="RNA helicase"/>
    <property type="match status" value="1"/>
</dbReference>
<evidence type="ECO:0000256" key="11">
    <source>
        <dbReference type="ARBA" id="ARBA00047984"/>
    </source>
</evidence>
<dbReference type="SMART" id="SM00487">
    <property type="entry name" value="DEXDc"/>
    <property type="match status" value="1"/>
</dbReference>
<comment type="caution">
    <text evidence="19">The sequence shown here is derived from an EMBL/GenBank/DDBJ whole genome shotgun (WGS) entry which is preliminary data.</text>
</comment>
<proteinExistence type="inferred from homology"/>
<feature type="region of interest" description="Disordered" evidence="15">
    <location>
        <begin position="1"/>
        <end position="30"/>
    </location>
</feature>
<feature type="compositionally biased region" description="Basic and acidic residues" evidence="15">
    <location>
        <begin position="523"/>
        <end position="541"/>
    </location>
</feature>
<feature type="short sequence motif" description="Q motif" evidence="12">
    <location>
        <begin position="22"/>
        <end position="50"/>
    </location>
</feature>
<evidence type="ECO:0000256" key="5">
    <source>
        <dbReference type="ARBA" id="ARBA00022801"/>
    </source>
</evidence>
<feature type="domain" description="Helicase C-terminal" evidence="17">
    <location>
        <begin position="243"/>
        <end position="412"/>
    </location>
</feature>
<keyword evidence="3" id="KW-0698">rRNA processing</keyword>
<evidence type="ECO:0000256" key="13">
    <source>
        <dbReference type="RuleBase" id="RU000492"/>
    </source>
</evidence>
<dbReference type="Pfam" id="PF13959">
    <property type="entry name" value="CTE_SPB4"/>
    <property type="match status" value="1"/>
</dbReference>
<comment type="domain">
    <text evidence="14">The Q motif is unique to and characteristic of the DEAD box family of RNA helicases and controls ATP binding and hydrolysis.</text>
</comment>
<feature type="compositionally biased region" description="Gly residues" evidence="15">
    <location>
        <begin position="468"/>
        <end position="477"/>
    </location>
</feature>
<dbReference type="SMART" id="SM00490">
    <property type="entry name" value="HELICc"/>
    <property type="match status" value="1"/>
</dbReference>
<keyword evidence="4 13" id="KW-0547">Nucleotide-binding</keyword>
<dbReference type="PROSITE" id="PS51195">
    <property type="entry name" value="Q_MOTIF"/>
    <property type="match status" value="1"/>
</dbReference>
<dbReference type="InterPro" id="IPR025313">
    <property type="entry name" value="SPB4-like_CTE"/>
</dbReference>